<dbReference type="InterPro" id="IPR000923">
    <property type="entry name" value="BlueCu_1"/>
</dbReference>
<dbReference type="GO" id="GO:0005507">
    <property type="term" value="F:copper ion binding"/>
    <property type="evidence" value="ECO:0007669"/>
    <property type="project" value="InterPro"/>
</dbReference>
<dbReference type="PANTHER" id="PTHR34192:SF10">
    <property type="entry name" value="PLASTOCYANIN MAJOR ISOFORM, CHLOROPLASTIC-RELATED"/>
    <property type="match status" value="1"/>
</dbReference>
<organism evidence="9 10">
    <name type="scientific">Natronoglomus mannanivorans</name>
    <dbReference type="NCBI Taxonomy" id="2979990"/>
    <lineage>
        <taxon>Archaea</taxon>
        <taxon>Methanobacteriati</taxon>
        <taxon>Methanobacteriota</taxon>
        <taxon>Stenosarchaea group</taxon>
        <taxon>Halobacteria</taxon>
        <taxon>Halobacteriales</taxon>
        <taxon>Natrialbaceae</taxon>
        <taxon>Natronoglomus</taxon>
    </lineage>
</organism>
<dbReference type="CDD" id="cd04220">
    <property type="entry name" value="Halocyanin"/>
    <property type="match status" value="1"/>
</dbReference>
<feature type="binding site" evidence="7">
    <location>
        <position position="165"/>
    </location>
    <ligand>
        <name>Cu cation</name>
        <dbReference type="ChEBI" id="CHEBI:23378"/>
    </ligand>
</feature>
<keyword evidence="3 7" id="KW-0479">Metal-binding</keyword>
<dbReference type="GO" id="GO:0016020">
    <property type="term" value="C:membrane"/>
    <property type="evidence" value="ECO:0007669"/>
    <property type="project" value="UniProtKB-SubCell"/>
</dbReference>
<evidence type="ECO:0000313" key="10">
    <source>
        <dbReference type="Proteomes" id="UP001321018"/>
    </source>
</evidence>
<dbReference type="InterPro" id="IPR008972">
    <property type="entry name" value="Cupredoxin"/>
</dbReference>
<dbReference type="PRINTS" id="PR00157">
    <property type="entry name" value="PLASTOCYANIN"/>
</dbReference>
<dbReference type="Proteomes" id="UP001321018">
    <property type="component" value="Unassembled WGS sequence"/>
</dbReference>
<dbReference type="InterPro" id="IPR002387">
    <property type="entry name" value="Plastocyanin"/>
</dbReference>
<comment type="caution">
    <text evidence="9">The sequence shown here is derived from an EMBL/GenBank/DDBJ whole genome shotgun (WGS) entry which is preliminary data.</text>
</comment>
<evidence type="ECO:0000259" key="8">
    <source>
        <dbReference type="Pfam" id="PF00127"/>
    </source>
</evidence>
<proteinExistence type="predicted"/>
<dbReference type="PANTHER" id="PTHR34192">
    <property type="entry name" value="PLASTOCYANIN MAJOR ISOFORM, CHLOROPLASTIC-RELATED"/>
    <property type="match status" value="1"/>
</dbReference>
<evidence type="ECO:0000256" key="2">
    <source>
        <dbReference type="ARBA" id="ARBA00022448"/>
    </source>
</evidence>
<keyword evidence="6" id="KW-0472">Membrane</keyword>
<comment type="cofactor">
    <cofactor evidence="7">
        <name>Cu(2+)</name>
        <dbReference type="ChEBI" id="CHEBI:29036"/>
    </cofactor>
    <text evidence="7">The crystal structure with reduced Cu(1+) has also been determined.</text>
</comment>
<evidence type="ECO:0000256" key="1">
    <source>
        <dbReference type="ARBA" id="ARBA00004370"/>
    </source>
</evidence>
<comment type="subcellular location">
    <subcellularLocation>
        <location evidence="1">Membrane</location>
    </subcellularLocation>
</comment>
<sequence>MDPKNVRRRTVLELATVAGISGLLAGCLGDGGYDEEVYEGETLVDDEPEYDGFLSDVDYPGTVDWTGENAGGSESDEDEDEDAAVTVLVGSGDNGMYFGPAAIRIDRGTTVRWEWTGDGGPHDVVDTDGAFESGQTPREGHTFDHTFDETGTYTYICRPHETQGMKGVVDVV</sequence>
<protein>
    <submittedName>
        <fullName evidence="9">Halocyanin domain-containing protein</fullName>
    </submittedName>
</protein>
<keyword evidence="2" id="KW-0813">Transport</keyword>
<dbReference type="RefSeq" id="WP_338004208.1">
    <property type="nucleotide sequence ID" value="NZ_JAOPKA010000007.1"/>
</dbReference>
<feature type="binding site" evidence="7">
    <location>
        <position position="122"/>
    </location>
    <ligand>
        <name>Cu cation</name>
        <dbReference type="ChEBI" id="CHEBI:23378"/>
    </ligand>
</feature>
<dbReference type="PROSITE" id="PS00196">
    <property type="entry name" value="COPPER_BLUE"/>
    <property type="match status" value="1"/>
</dbReference>
<dbReference type="NCBIfam" id="TIGR03102">
    <property type="entry name" value="halo_cynanin"/>
    <property type="match status" value="1"/>
</dbReference>
<dbReference type="InterPro" id="IPR017533">
    <property type="entry name" value="Halocyanin"/>
</dbReference>
<gene>
    <name evidence="9" type="ORF">OB960_13380</name>
</gene>
<dbReference type="Gene3D" id="2.60.40.420">
    <property type="entry name" value="Cupredoxins - blue copper proteins"/>
    <property type="match status" value="1"/>
</dbReference>
<keyword evidence="5 7" id="KW-0186">Copper</keyword>
<dbReference type="InterPro" id="IPR028871">
    <property type="entry name" value="BlueCu_1_BS"/>
</dbReference>
<evidence type="ECO:0000256" key="6">
    <source>
        <dbReference type="ARBA" id="ARBA00023136"/>
    </source>
</evidence>
<dbReference type="SUPFAM" id="SSF49503">
    <property type="entry name" value="Cupredoxins"/>
    <property type="match status" value="1"/>
</dbReference>
<feature type="binding site" evidence="7">
    <location>
        <position position="160"/>
    </location>
    <ligand>
        <name>Cu cation</name>
        <dbReference type="ChEBI" id="CHEBI:23378"/>
    </ligand>
</feature>
<evidence type="ECO:0000256" key="4">
    <source>
        <dbReference type="ARBA" id="ARBA00022982"/>
    </source>
</evidence>
<feature type="binding site" evidence="7">
    <location>
        <position position="157"/>
    </location>
    <ligand>
        <name>Cu cation</name>
        <dbReference type="ChEBI" id="CHEBI:23378"/>
    </ligand>
</feature>
<feature type="domain" description="Blue (type 1) copper" evidence="8">
    <location>
        <begin position="86"/>
        <end position="171"/>
    </location>
</feature>
<name>A0AAP3E2A0_9EURY</name>
<evidence type="ECO:0000256" key="7">
    <source>
        <dbReference type="PIRSR" id="PIRSR602387-1"/>
    </source>
</evidence>
<keyword evidence="4" id="KW-0249">Electron transport</keyword>
<dbReference type="EMBL" id="JAOPKA010000007">
    <property type="protein sequence ID" value="MCU4742388.1"/>
    <property type="molecule type" value="Genomic_DNA"/>
</dbReference>
<evidence type="ECO:0000313" key="9">
    <source>
        <dbReference type="EMBL" id="MCU4742388.1"/>
    </source>
</evidence>
<evidence type="ECO:0000256" key="3">
    <source>
        <dbReference type="ARBA" id="ARBA00022723"/>
    </source>
</evidence>
<dbReference type="Pfam" id="PF00127">
    <property type="entry name" value="Copper-bind"/>
    <property type="match status" value="1"/>
</dbReference>
<accession>A0AAP3E2A0</accession>
<dbReference type="GO" id="GO:0009055">
    <property type="term" value="F:electron transfer activity"/>
    <property type="evidence" value="ECO:0007669"/>
    <property type="project" value="InterPro"/>
</dbReference>
<reference evidence="9" key="1">
    <citation type="submission" date="2022-09" db="EMBL/GenBank/DDBJ databases">
        <title>Enrichment on poylsaccharides allowed isolation of novel metabolic and taxonomic groups of Haloarchaea.</title>
        <authorList>
            <person name="Sorokin D.Y."/>
            <person name="Elcheninov A.G."/>
            <person name="Khizhniak T.V."/>
            <person name="Kolganova T.V."/>
            <person name="Kublanov I.V."/>
        </authorList>
    </citation>
    <scope>NUCLEOTIDE SEQUENCE</scope>
    <source>
        <strain evidence="9">AArc-xg1-1</strain>
    </source>
</reference>
<dbReference type="AlphaFoldDB" id="A0AAP3E2A0"/>
<evidence type="ECO:0000256" key="5">
    <source>
        <dbReference type="ARBA" id="ARBA00023008"/>
    </source>
</evidence>
<dbReference type="PROSITE" id="PS51257">
    <property type="entry name" value="PROKAR_LIPOPROTEIN"/>
    <property type="match status" value="1"/>
</dbReference>